<protein>
    <submittedName>
        <fullName evidence="2">GCN5-related N-acetyltransferase</fullName>
    </submittedName>
</protein>
<dbReference type="HOGENOM" id="CLU_081246_0_0_7"/>
<evidence type="ECO:0000313" key="3">
    <source>
        <dbReference type="Proteomes" id="UP000002191"/>
    </source>
</evidence>
<accession>E6VRD4</accession>
<dbReference type="Pfam" id="PF00583">
    <property type="entry name" value="Acetyltransf_1"/>
    <property type="match status" value="1"/>
</dbReference>
<dbReference type="SUPFAM" id="SSF55729">
    <property type="entry name" value="Acyl-CoA N-acyltransferases (Nat)"/>
    <property type="match status" value="1"/>
</dbReference>
<proteinExistence type="predicted"/>
<keyword evidence="3" id="KW-1185">Reference proteome</keyword>
<dbReference type="CDD" id="cd04301">
    <property type="entry name" value="NAT_SF"/>
    <property type="match status" value="1"/>
</dbReference>
<organism evidence="2 3">
    <name type="scientific">Pseudodesulfovibrio aespoeensis (strain ATCC 700646 / DSM 10631 / Aspo-2)</name>
    <name type="common">Desulfovibrio aespoeensis</name>
    <dbReference type="NCBI Taxonomy" id="643562"/>
    <lineage>
        <taxon>Bacteria</taxon>
        <taxon>Pseudomonadati</taxon>
        <taxon>Thermodesulfobacteriota</taxon>
        <taxon>Desulfovibrionia</taxon>
        <taxon>Desulfovibrionales</taxon>
        <taxon>Desulfovibrionaceae</taxon>
    </lineage>
</organism>
<sequence>MPHDQVTRLGNSIVQHGPANDRVYLMKLDRADLPGIVDAMHALGRERGYTKLFAKVPADAADHFSRRGFVNEARVPGMRRGEASACFMSRYLARRRGVPSNPERLADVLDVAERKSRTPAVAASGPAVVRLGHEHADALAALYGSVFETYPFPISDPGYLHEAMDSDVAFFGIPAKDGLAAAASAEMDMGWKCSEMTDFATLPALRGRGAAGRLLARMEDAVRDKGIRTAYTIARAASYGMNTVFARAGYRYGGTLHNNTQIAGRLESMNVWHRRLAAR</sequence>
<dbReference type="InterPro" id="IPR000182">
    <property type="entry name" value="GNAT_dom"/>
</dbReference>
<dbReference type="Proteomes" id="UP000002191">
    <property type="component" value="Chromosome"/>
</dbReference>
<dbReference type="InterPro" id="IPR022525">
    <property type="entry name" value="GNAT_AblB"/>
</dbReference>
<dbReference type="RefSeq" id="WP_013513794.1">
    <property type="nucleotide sequence ID" value="NC_014844.1"/>
</dbReference>
<gene>
    <name evidence="2" type="ordered locus">Daes_0846</name>
</gene>
<dbReference type="GO" id="GO:0008080">
    <property type="term" value="F:N-acetyltransferase activity"/>
    <property type="evidence" value="ECO:0007669"/>
    <property type="project" value="InterPro"/>
</dbReference>
<dbReference type="InterPro" id="IPR016181">
    <property type="entry name" value="Acyl_CoA_acyltransferase"/>
</dbReference>
<keyword evidence="2" id="KW-0808">Transferase</keyword>
<evidence type="ECO:0000313" key="2">
    <source>
        <dbReference type="EMBL" id="ADU61863.1"/>
    </source>
</evidence>
<name>E6VRD4_PSEA9</name>
<dbReference type="NCBIfam" id="TIGR03827">
    <property type="entry name" value="GNAT_ablB"/>
    <property type="match status" value="1"/>
</dbReference>
<dbReference type="KEGG" id="das:Daes_0846"/>
<reference evidence="3" key="1">
    <citation type="submission" date="2010-12" db="EMBL/GenBank/DDBJ databases">
        <title>Complete sequence of Desulfovibrio aespoeensis Aspo-2.</title>
        <authorList>
            <consortium name="US DOE Joint Genome Institute"/>
            <person name="Lucas S."/>
            <person name="Copeland A."/>
            <person name="Lapidus A."/>
            <person name="Cheng J.-F."/>
            <person name="Goodwin L."/>
            <person name="Pitluck S."/>
            <person name="Chertkov O."/>
            <person name="Misra M."/>
            <person name="Detter J.C."/>
            <person name="Han C."/>
            <person name="Tapia R."/>
            <person name="Land M."/>
            <person name="Hauser L."/>
            <person name="Kyrpides N."/>
            <person name="Ivanova N."/>
            <person name="Ovchinnikova G."/>
            <person name="Pedersen K."/>
            <person name="Jagevall S."/>
            <person name="Hazen T."/>
            <person name="Woyke T."/>
        </authorList>
    </citation>
    <scope>NUCLEOTIDE SEQUENCE [LARGE SCALE GENOMIC DNA]</scope>
    <source>
        <strain evidence="3">ATCC 700646 / DSM 10631 / Aspo-2</strain>
    </source>
</reference>
<feature type="domain" description="N-acetyltransferase" evidence="1">
    <location>
        <begin position="127"/>
        <end position="272"/>
    </location>
</feature>
<dbReference type="Gene3D" id="3.40.630.30">
    <property type="match status" value="1"/>
</dbReference>
<dbReference type="AlphaFoldDB" id="E6VRD4"/>
<reference evidence="2 3" key="2">
    <citation type="journal article" date="2014" name="Genome Announc.">
        <title>Complete Genome Sequence of the Subsurface, Mesophilic Sulfate-Reducing Bacterium Desulfovibrio aespoeensis Aspo-2.</title>
        <authorList>
            <person name="Pedersen K."/>
            <person name="Bengtsson A."/>
            <person name="Edlund J."/>
            <person name="Rabe L."/>
            <person name="Hazen T."/>
            <person name="Chakraborty R."/>
            <person name="Goodwin L."/>
            <person name="Shapiro N."/>
        </authorList>
    </citation>
    <scope>NUCLEOTIDE SEQUENCE [LARGE SCALE GENOMIC DNA]</scope>
    <source>
        <strain evidence="3">ATCC 700646 / DSM 10631 / Aspo-2</strain>
    </source>
</reference>
<dbReference type="PROSITE" id="PS51186">
    <property type="entry name" value="GNAT"/>
    <property type="match status" value="1"/>
</dbReference>
<evidence type="ECO:0000259" key="1">
    <source>
        <dbReference type="PROSITE" id="PS51186"/>
    </source>
</evidence>
<dbReference type="OrthoDB" id="9790652at2"/>
<dbReference type="eggNOG" id="COG0456">
    <property type="taxonomic scope" value="Bacteria"/>
</dbReference>
<dbReference type="STRING" id="643562.Daes_0846"/>
<dbReference type="EMBL" id="CP002431">
    <property type="protein sequence ID" value="ADU61863.1"/>
    <property type="molecule type" value="Genomic_DNA"/>
</dbReference>